<dbReference type="PANTHER" id="PTHR38687:SF1">
    <property type="entry name" value="CELL DIVISION PROTEIN DEDD"/>
    <property type="match status" value="1"/>
</dbReference>
<keyword evidence="5" id="KW-1185">Reference proteome</keyword>
<dbReference type="InterPro" id="IPR036680">
    <property type="entry name" value="SPOR-like_sf"/>
</dbReference>
<dbReference type="AlphaFoldDB" id="A0A514EHG9"/>
<feature type="domain" description="SPOR" evidence="3">
    <location>
        <begin position="195"/>
        <end position="274"/>
    </location>
</feature>
<name>A0A514EHG9_9XANT</name>
<dbReference type="Pfam" id="PF05036">
    <property type="entry name" value="SPOR"/>
    <property type="match status" value="1"/>
</dbReference>
<evidence type="ECO:0000313" key="5">
    <source>
        <dbReference type="Proteomes" id="UP000319349"/>
    </source>
</evidence>
<accession>A0A514EHG9</accession>
<dbReference type="GO" id="GO:0032153">
    <property type="term" value="C:cell division site"/>
    <property type="evidence" value="ECO:0007669"/>
    <property type="project" value="TreeGrafter"/>
</dbReference>
<evidence type="ECO:0000259" key="3">
    <source>
        <dbReference type="PROSITE" id="PS51724"/>
    </source>
</evidence>
<protein>
    <submittedName>
        <fullName evidence="4">SPOR domain-containing protein</fullName>
    </submittedName>
</protein>
<dbReference type="PROSITE" id="PS51724">
    <property type="entry name" value="SPOR"/>
    <property type="match status" value="1"/>
</dbReference>
<dbReference type="EMBL" id="CP038228">
    <property type="protein sequence ID" value="QDI05466.1"/>
    <property type="molecule type" value="Genomic_DNA"/>
</dbReference>
<reference evidence="4 5" key="1">
    <citation type="submission" date="2019-03" db="EMBL/GenBank/DDBJ databases">
        <title>Tal1 in Xanthomonas translucens pv. cerealis Contributes to Virulence in Bacterial Leaf Streak of Wheat.</title>
        <authorList>
            <person name="Shah S.M.A."/>
            <person name="Haq F."/>
            <person name="Ma W."/>
            <person name="Xu X."/>
            <person name="Wang S."/>
            <person name="Xu Z."/>
            <person name="Zou L."/>
            <person name="Zhu B."/>
            <person name="Chen G."/>
        </authorList>
    </citation>
    <scope>NUCLEOTIDE SEQUENCE [LARGE SCALE GENOMIC DNA]</scope>
    <source>
        <strain evidence="4 5">01</strain>
    </source>
</reference>
<dbReference type="Proteomes" id="UP000319349">
    <property type="component" value="Chromosome"/>
</dbReference>
<dbReference type="Gene3D" id="3.30.70.1070">
    <property type="entry name" value="Sporulation related repeat"/>
    <property type="match status" value="1"/>
</dbReference>
<evidence type="ECO:0000256" key="2">
    <source>
        <dbReference type="SAM" id="Phobius"/>
    </source>
</evidence>
<dbReference type="GO" id="GO:0042834">
    <property type="term" value="F:peptidoglycan binding"/>
    <property type="evidence" value="ECO:0007669"/>
    <property type="project" value="InterPro"/>
</dbReference>
<dbReference type="InterPro" id="IPR007730">
    <property type="entry name" value="SPOR-like_dom"/>
</dbReference>
<organism evidence="4 5">
    <name type="scientific">Xanthomonas cerealis pv. cerealis</name>
    <dbReference type="NCBI Taxonomy" id="152263"/>
    <lineage>
        <taxon>Bacteria</taxon>
        <taxon>Pseudomonadati</taxon>
        <taxon>Pseudomonadota</taxon>
        <taxon>Gammaproteobacteria</taxon>
        <taxon>Lysobacterales</taxon>
        <taxon>Lysobacteraceae</taxon>
        <taxon>Xanthomonas</taxon>
        <taxon>Xanthomonas translucens group</taxon>
        <taxon>Xanthomonas cerealis</taxon>
    </lineage>
</organism>
<dbReference type="GO" id="GO:0032506">
    <property type="term" value="P:cytokinetic process"/>
    <property type="evidence" value="ECO:0007669"/>
    <property type="project" value="TreeGrafter"/>
</dbReference>
<dbReference type="SUPFAM" id="SSF110997">
    <property type="entry name" value="Sporulation related repeat"/>
    <property type="match status" value="1"/>
</dbReference>
<keyword evidence="2" id="KW-0472">Membrane</keyword>
<proteinExistence type="predicted"/>
<dbReference type="RefSeq" id="WP_039006272.1">
    <property type="nucleotide sequence ID" value="NZ_CM003052.1"/>
</dbReference>
<feature type="region of interest" description="Disordered" evidence="1">
    <location>
        <begin position="120"/>
        <end position="152"/>
    </location>
</feature>
<dbReference type="PANTHER" id="PTHR38687">
    <property type="entry name" value="CELL DIVISION PROTEIN DEDD-RELATED"/>
    <property type="match status" value="1"/>
</dbReference>
<keyword evidence="2" id="KW-1133">Transmembrane helix</keyword>
<dbReference type="GO" id="GO:0030428">
    <property type="term" value="C:cell septum"/>
    <property type="evidence" value="ECO:0007669"/>
    <property type="project" value="TreeGrafter"/>
</dbReference>
<keyword evidence="2" id="KW-0812">Transmembrane</keyword>
<evidence type="ECO:0000313" key="4">
    <source>
        <dbReference type="EMBL" id="QDI05466.1"/>
    </source>
</evidence>
<feature type="transmembrane region" description="Helical" evidence="2">
    <location>
        <begin position="21"/>
        <end position="42"/>
    </location>
</feature>
<sequence length="274" mass="27285">MAARRGKTQARRNSGNGTPGWVWLIAGVAIAAVVFLAVPGLFKKDGDGFLRVGGPRANPDAQPAPVADADVDAAPELPKPATAAAGSTKPDAKGAKKDAQTQYDFYTLLPGKEVQMSDAELAASARAETARQARAPQPTAATPAAATAPATTAALSNPTPIAETAATSAPANTAAIATRPAAAATPAAATAAAVAADNARYILQAGSFGASGDAESTKAKLAMLGLSARVESAQISGKTVYRVRMGPYGTASELAAAKQKLTGSGLPAIAIKAQ</sequence>
<evidence type="ECO:0000256" key="1">
    <source>
        <dbReference type="SAM" id="MobiDB-lite"/>
    </source>
</evidence>
<gene>
    <name evidence="4" type="ORF">E4A48_18930</name>
</gene>
<dbReference type="InterPro" id="IPR052521">
    <property type="entry name" value="Cell_div_SPOR-domain"/>
</dbReference>